<feature type="region of interest" description="Disordered" evidence="11">
    <location>
        <begin position="105"/>
        <end position="152"/>
    </location>
</feature>
<evidence type="ECO:0000256" key="4">
    <source>
        <dbReference type="ARBA" id="ARBA00022771"/>
    </source>
</evidence>
<evidence type="ECO:0000256" key="7">
    <source>
        <dbReference type="ARBA" id="ARBA00023125"/>
    </source>
</evidence>
<feature type="compositionally biased region" description="Polar residues" evidence="11">
    <location>
        <begin position="134"/>
        <end position="152"/>
    </location>
</feature>
<feature type="domain" description="C2H2-type" evidence="12">
    <location>
        <begin position="874"/>
        <end position="901"/>
    </location>
</feature>
<dbReference type="PROSITE" id="PS50157">
    <property type="entry name" value="ZINC_FINGER_C2H2_2"/>
    <property type="match status" value="14"/>
</dbReference>
<feature type="compositionally biased region" description="Polar residues" evidence="11">
    <location>
        <begin position="288"/>
        <end position="314"/>
    </location>
</feature>
<feature type="region of interest" description="Disordered" evidence="11">
    <location>
        <begin position="1086"/>
        <end position="1108"/>
    </location>
</feature>
<dbReference type="SMART" id="SM00355">
    <property type="entry name" value="ZnF_C2H2"/>
    <property type="match status" value="14"/>
</dbReference>
<dbReference type="Proteomes" id="UP001519460">
    <property type="component" value="Unassembled WGS sequence"/>
</dbReference>
<dbReference type="SUPFAM" id="SSF57667">
    <property type="entry name" value="beta-beta-alpha zinc fingers"/>
    <property type="match status" value="6"/>
</dbReference>
<feature type="domain" description="C2H2-type" evidence="12">
    <location>
        <begin position="450"/>
        <end position="479"/>
    </location>
</feature>
<feature type="domain" description="C2H2-type" evidence="12">
    <location>
        <begin position="930"/>
        <end position="957"/>
    </location>
</feature>
<evidence type="ECO:0000256" key="5">
    <source>
        <dbReference type="ARBA" id="ARBA00022833"/>
    </source>
</evidence>
<dbReference type="PROSITE" id="PS00028">
    <property type="entry name" value="ZINC_FINGER_C2H2_1"/>
    <property type="match status" value="13"/>
</dbReference>
<feature type="domain" description="C2H2-type" evidence="12">
    <location>
        <begin position="902"/>
        <end position="929"/>
    </location>
</feature>
<comment type="subcellular location">
    <subcellularLocation>
        <location evidence="1">Nucleus</location>
    </subcellularLocation>
</comment>
<keyword evidence="3" id="KW-0677">Repeat</keyword>
<organism evidence="13 14">
    <name type="scientific">Batillaria attramentaria</name>
    <dbReference type="NCBI Taxonomy" id="370345"/>
    <lineage>
        <taxon>Eukaryota</taxon>
        <taxon>Metazoa</taxon>
        <taxon>Spiralia</taxon>
        <taxon>Lophotrochozoa</taxon>
        <taxon>Mollusca</taxon>
        <taxon>Gastropoda</taxon>
        <taxon>Caenogastropoda</taxon>
        <taxon>Sorbeoconcha</taxon>
        <taxon>Cerithioidea</taxon>
        <taxon>Batillariidae</taxon>
        <taxon>Batillaria</taxon>
    </lineage>
</organism>
<evidence type="ECO:0000256" key="10">
    <source>
        <dbReference type="PROSITE-ProRule" id="PRU00042"/>
    </source>
</evidence>
<dbReference type="FunFam" id="3.30.160.60:FF:000446">
    <property type="entry name" value="Zinc finger protein"/>
    <property type="match status" value="1"/>
</dbReference>
<dbReference type="EMBL" id="JACVVK020000224">
    <property type="protein sequence ID" value="KAK7483605.1"/>
    <property type="molecule type" value="Genomic_DNA"/>
</dbReference>
<dbReference type="FunFam" id="3.30.160.60:FF:000099">
    <property type="entry name" value="Zinc finger protein 79"/>
    <property type="match status" value="1"/>
</dbReference>
<feature type="domain" description="C2H2-type" evidence="12">
    <location>
        <begin position="481"/>
        <end position="508"/>
    </location>
</feature>
<dbReference type="FunFam" id="3.30.160.60:FF:000624">
    <property type="entry name" value="zinc finger protein 697"/>
    <property type="match status" value="1"/>
</dbReference>
<feature type="region of interest" description="Disordered" evidence="11">
    <location>
        <begin position="182"/>
        <end position="321"/>
    </location>
</feature>
<evidence type="ECO:0000256" key="11">
    <source>
        <dbReference type="SAM" id="MobiDB-lite"/>
    </source>
</evidence>
<dbReference type="InterPro" id="IPR013087">
    <property type="entry name" value="Znf_C2H2_type"/>
</dbReference>
<keyword evidence="14" id="KW-1185">Reference proteome</keyword>
<keyword evidence="2" id="KW-0479">Metal-binding</keyword>
<keyword evidence="5" id="KW-0862">Zinc</keyword>
<accession>A0ABD0K991</accession>
<reference evidence="13 14" key="1">
    <citation type="journal article" date="2023" name="Sci. Data">
        <title>Genome assembly of the Korean intertidal mud-creeper Batillaria attramentaria.</title>
        <authorList>
            <person name="Patra A.K."/>
            <person name="Ho P.T."/>
            <person name="Jun S."/>
            <person name="Lee S.J."/>
            <person name="Kim Y."/>
            <person name="Won Y.J."/>
        </authorList>
    </citation>
    <scope>NUCLEOTIDE SEQUENCE [LARGE SCALE GENOMIC DNA]</scope>
    <source>
        <strain evidence="13">Wonlab-2016</strain>
    </source>
</reference>
<dbReference type="FunFam" id="3.30.160.60:FF:002104">
    <property type="entry name" value="Si:ch211-266d19.4"/>
    <property type="match status" value="1"/>
</dbReference>
<gene>
    <name evidence="13" type="ORF">BaRGS_00025158</name>
</gene>
<name>A0ABD0K991_9CAEN</name>
<sequence>MTSFSSLPPPHRVSVFVTSASDRLLALVLIKFEMASTSTSVEDSFPKTKLFRCGMCSQDFPSLLTCVTHMKTHSTGGRAPTGTNAVQAKTAAAAPVSLPGSAVSMATASTSTGPSVESTTNSDSSTTASSASAVNPNLLSQNGSNEQDMSATQNTNAGVLLETSGNVAGSLLVKDLAETCASEHTKPATPDGSGMAQSPRKETAVEQEREGNGAAAVQTREGSAETVTQVDEQDKAVPVLTDKASGGPQSMIVKCDERNGEVTGTTDSSTSEAPNIAAGGDNKGEVTCHSSSDKGQTTSQGESAGSTDNKSMDSSVGAVTESKGTVKSLLVACNEDMCHMIPSSINTGNTEDEGKTKQTSDPDRPHVCTVCDARFRHMSSLSTHKRRHTGMEPYSCSECNKKFWDPSNLRVHMRTHTSDRPYVCDICGHRSNQANDIKTHRRIHTGEMPYMCTAEGCSKTFRDASHFRRHMKKHAGVKPHIPCDLCSAMFFNRSGLARHRRKHTGEKDYHCDIYRSQCRRHIKKANHRNTTINVVTKQDPPDPDMLIKQEPVDVDPSSKGTSTMEMPKKSTVLQVPLAITKGDGTSEGNTTYETIEIELPDTGFTDDADAEEITYQYGEMLITISRSTVSQLQEAKSDSLPGENASDLVEDVSDLVEDISDFVENAPDSAEDASDLAESQSNSEENAPKSGEWFTCPHCAVIFSTDTQLQEHAKTHAAKGGNRPSAGVAVNVTKASMGGSDASGGRTEKHILILDQAQANSPSVAQDSLGQDRTARAHPLSEHNDFGADLIDHEYPLSAGTVVHVKRQRTPRTGERRFLCATCNAAFFHMAELRRHALKHTGEKPYQCKFCGKRVRDPSNLKRHIRTHTGERPYRCRLCDRRFAQAGHLTSHVRIHTGERPYVCTKCDARFVESNHLRHHLKVHAGIKPFKCDQCDLAFIRAAELKRHKLIHTGNKTCKCPDCPATFFRPDALKQHMMKHVKSPSSARHNCRLCPQSFSYPGFLHRHMVNVHKIENTHQKTEKPDAENSVVADALCELATGRRASAAASETENEAQPRRTVAVSSSDASVQVAFAAMEESVVEAENVSATESTLTEETVSDEFEQNNSSDVRASENIEVDIDKIASGSVVLSDTLTDGTSFVVVSNPREATQQLVSILNPPLSNQATPAVSSSNISIAAMEVCTTADTPVTVSPVLSADHQYVDQSVIGQVNTQNAQLVIGNEASLELTMESLLSGQAHLESVHAVEVREEDTQAKVGQCGEVIIKQEMPDAVEQIAPVVTPLRTRSGRERKIKVKFSM</sequence>
<feature type="compositionally biased region" description="Basic and acidic residues" evidence="11">
    <location>
        <begin position="199"/>
        <end position="211"/>
    </location>
</feature>
<feature type="domain" description="C2H2-type" evidence="12">
    <location>
        <begin position="846"/>
        <end position="873"/>
    </location>
</feature>
<evidence type="ECO:0000259" key="12">
    <source>
        <dbReference type="PROSITE" id="PS50157"/>
    </source>
</evidence>
<feature type="region of interest" description="Disordered" evidence="11">
    <location>
        <begin position="343"/>
        <end position="363"/>
    </location>
</feature>
<evidence type="ECO:0000313" key="14">
    <source>
        <dbReference type="Proteomes" id="UP001519460"/>
    </source>
</evidence>
<dbReference type="PANTHER" id="PTHR24394:SF29">
    <property type="entry name" value="MYONEURIN"/>
    <property type="match status" value="1"/>
</dbReference>
<keyword evidence="6" id="KW-0805">Transcription regulation</keyword>
<protein>
    <recommendedName>
        <fullName evidence="12">C2H2-type domain-containing protein</fullName>
    </recommendedName>
</protein>
<feature type="domain" description="C2H2-type" evidence="12">
    <location>
        <begin position="51"/>
        <end position="74"/>
    </location>
</feature>
<feature type="compositionally biased region" description="Basic and acidic residues" evidence="11">
    <location>
        <begin position="352"/>
        <end position="363"/>
    </location>
</feature>
<keyword evidence="4 10" id="KW-0863">Zinc-finger</keyword>
<feature type="domain" description="C2H2-type" evidence="12">
    <location>
        <begin position="958"/>
        <end position="985"/>
    </location>
</feature>
<dbReference type="GO" id="GO:0003677">
    <property type="term" value="F:DNA binding"/>
    <property type="evidence" value="ECO:0007669"/>
    <property type="project" value="UniProtKB-KW"/>
</dbReference>
<feature type="region of interest" description="Disordered" evidence="11">
    <location>
        <begin position="534"/>
        <end position="565"/>
    </location>
</feature>
<comment type="caution">
    <text evidence="13">The sequence shown here is derived from an EMBL/GenBank/DDBJ whole genome shotgun (WGS) entry which is preliminary data.</text>
</comment>
<feature type="region of interest" description="Disordered" evidence="11">
    <location>
        <begin position="668"/>
        <end position="691"/>
    </location>
</feature>
<evidence type="ECO:0000256" key="3">
    <source>
        <dbReference type="ARBA" id="ARBA00022737"/>
    </source>
</evidence>
<feature type="compositionally biased region" description="Polar residues" evidence="11">
    <location>
        <begin position="262"/>
        <end position="273"/>
    </location>
</feature>
<feature type="compositionally biased region" description="Low complexity" evidence="11">
    <location>
        <begin position="105"/>
        <end position="133"/>
    </location>
</feature>
<feature type="domain" description="C2H2-type" evidence="12">
    <location>
        <begin position="989"/>
        <end position="1017"/>
    </location>
</feature>
<feature type="domain" description="C2H2-type" evidence="12">
    <location>
        <begin position="422"/>
        <end position="449"/>
    </location>
</feature>
<dbReference type="PANTHER" id="PTHR24394">
    <property type="entry name" value="ZINC FINGER PROTEIN"/>
    <property type="match status" value="1"/>
</dbReference>
<dbReference type="FunFam" id="3.30.160.60:FF:002343">
    <property type="entry name" value="Zinc finger protein 33A"/>
    <property type="match status" value="2"/>
</dbReference>
<evidence type="ECO:0000256" key="6">
    <source>
        <dbReference type="ARBA" id="ARBA00023015"/>
    </source>
</evidence>
<feature type="domain" description="C2H2-type" evidence="12">
    <location>
        <begin position="818"/>
        <end position="845"/>
    </location>
</feature>
<dbReference type="GO" id="GO:0008270">
    <property type="term" value="F:zinc ion binding"/>
    <property type="evidence" value="ECO:0007669"/>
    <property type="project" value="UniProtKB-KW"/>
</dbReference>
<evidence type="ECO:0000256" key="8">
    <source>
        <dbReference type="ARBA" id="ARBA00023163"/>
    </source>
</evidence>
<feature type="domain" description="C2H2-type" evidence="12">
    <location>
        <begin position="366"/>
        <end position="393"/>
    </location>
</feature>
<dbReference type="GO" id="GO:0005634">
    <property type="term" value="C:nucleus"/>
    <property type="evidence" value="ECO:0007669"/>
    <property type="project" value="UniProtKB-SubCell"/>
</dbReference>
<evidence type="ECO:0000256" key="1">
    <source>
        <dbReference type="ARBA" id="ARBA00004123"/>
    </source>
</evidence>
<evidence type="ECO:0000313" key="13">
    <source>
        <dbReference type="EMBL" id="KAK7483605.1"/>
    </source>
</evidence>
<dbReference type="FunFam" id="3.30.160.60:FF:001228">
    <property type="entry name" value="Zinc finger protein 236"/>
    <property type="match status" value="1"/>
</dbReference>
<feature type="domain" description="C2H2-type" evidence="12">
    <location>
        <begin position="694"/>
        <end position="721"/>
    </location>
</feature>
<dbReference type="InterPro" id="IPR036236">
    <property type="entry name" value="Znf_C2H2_sf"/>
</dbReference>
<evidence type="ECO:0000256" key="2">
    <source>
        <dbReference type="ARBA" id="ARBA00022723"/>
    </source>
</evidence>
<evidence type="ECO:0000256" key="9">
    <source>
        <dbReference type="ARBA" id="ARBA00023242"/>
    </source>
</evidence>
<keyword evidence="7" id="KW-0238">DNA-binding</keyword>
<dbReference type="Gene3D" id="3.30.160.60">
    <property type="entry name" value="Classic Zinc Finger"/>
    <property type="match status" value="11"/>
</dbReference>
<dbReference type="Pfam" id="PF00096">
    <property type="entry name" value="zf-C2H2"/>
    <property type="match status" value="7"/>
</dbReference>
<proteinExistence type="predicted"/>
<keyword evidence="8" id="KW-0804">Transcription</keyword>
<feature type="domain" description="C2H2-type" evidence="12">
    <location>
        <begin position="394"/>
        <end position="421"/>
    </location>
</feature>
<keyword evidence="9" id="KW-0539">Nucleus</keyword>